<name>A0AAI9TC45_PENTH</name>
<gene>
    <name evidence="1" type="ORF">VN97_g9082</name>
</gene>
<organism evidence="1 2">
    <name type="scientific">Penicillium thymicola</name>
    <dbReference type="NCBI Taxonomy" id="293382"/>
    <lineage>
        <taxon>Eukaryota</taxon>
        <taxon>Fungi</taxon>
        <taxon>Dikarya</taxon>
        <taxon>Ascomycota</taxon>
        <taxon>Pezizomycotina</taxon>
        <taxon>Eurotiomycetes</taxon>
        <taxon>Eurotiomycetidae</taxon>
        <taxon>Eurotiales</taxon>
        <taxon>Aspergillaceae</taxon>
        <taxon>Penicillium</taxon>
    </lineage>
</organism>
<reference evidence="1" key="1">
    <citation type="submission" date="2015-06" db="EMBL/GenBank/DDBJ databases">
        <authorList>
            <person name="Nguyen H."/>
        </authorList>
    </citation>
    <scope>NUCLEOTIDE SEQUENCE</scope>
    <source>
        <strain evidence="1">DAOM 180753</strain>
    </source>
</reference>
<dbReference type="Proteomes" id="UP001227192">
    <property type="component" value="Unassembled WGS sequence"/>
</dbReference>
<proteinExistence type="predicted"/>
<dbReference type="EMBL" id="LACB01000352">
    <property type="protein sequence ID" value="KAJ9484308.1"/>
    <property type="molecule type" value="Genomic_DNA"/>
</dbReference>
<dbReference type="AlphaFoldDB" id="A0AAI9TC45"/>
<evidence type="ECO:0000313" key="1">
    <source>
        <dbReference type="EMBL" id="KAJ9484308.1"/>
    </source>
</evidence>
<comment type="caution">
    <text evidence="1">The sequence shown here is derived from an EMBL/GenBank/DDBJ whole genome shotgun (WGS) entry which is preliminary data.</text>
</comment>
<evidence type="ECO:0000313" key="2">
    <source>
        <dbReference type="Proteomes" id="UP001227192"/>
    </source>
</evidence>
<protein>
    <submittedName>
        <fullName evidence="1">Uncharacterized protein</fullName>
    </submittedName>
</protein>
<keyword evidence="2" id="KW-1185">Reference proteome</keyword>
<reference evidence="1" key="2">
    <citation type="journal article" date="2016" name="Fungal Biol.">
        <title>Ochratoxin A production by Penicillium thymicola.</title>
        <authorList>
            <person name="Nguyen H.D.T."/>
            <person name="McMullin D.R."/>
            <person name="Ponomareva E."/>
            <person name="Riley R."/>
            <person name="Pomraning K.R."/>
            <person name="Baker S.E."/>
            <person name="Seifert K.A."/>
        </authorList>
    </citation>
    <scope>NUCLEOTIDE SEQUENCE</scope>
    <source>
        <strain evidence="1">DAOM 180753</strain>
    </source>
</reference>
<sequence>MGSDQVLLNDLGFTSCFCNDVRPCTLGLMLITSIHTQHLASSTMDILKLQDELLGMSERRIKVCIQPVSRWGSGWLCCLSRLTLAPNSSVIHVN</sequence>
<accession>A0AAI9TC45</accession>